<name>A0A8S5S2G2_9CAUD</name>
<proteinExistence type="predicted"/>
<evidence type="ECO:0000313" key="1">
    <source>
        <dbReference type="EMBL" id="DAF44903.1"/>
    </source>
</evidence>
<reference evidence="1" key="1">
    <citation type="journal article" date="2021" name="Proc. Natl. Acad. Sci. U.S.A.">
        <title>A Catalog of Tens of Thousands of Viruses from Human Metagenomes Reveals Hidden Associations with Chronic Diseases.</title>
        <authorList>
            <person name="Tisza M.J."/>
            <person name="Buck C.B."/>
        </authorList>
    </citation>
    <scope>NUCLEOTIDE SEQUENCE</scope>
    <source>
        <strain evidence="1">CtCIv11</strain>
    </source>
</reference>
<organism evidence="1">
    <name type="scientific">Siphoviridae sp. ctCIv11</name>
    <dbReference type="NCBI Taxonomy" id="2827806"/>
    <lineage>
        <taxon>Viruses</taxon>
        <taxon>Duplodnaviria</taxon>
        <taxon>Heunggongvirae</taxon>
        <taxon>Uroviricota</taxon>
        <taxon>Caudoviricetes</taxon>
    </lineage>
</organism>
<accession>A0A8S5S2G2</accession>
<sequence length="59" mass="6910">MLDKLTDEQKEKIADLCEQINYIFTEEDNGFTEDNIDEYYRSSLYKGVSGVMYELGKLC</sequence>
<dbReference type="EMBL" id="BK032513">
    <property type="protein sequence ID" value="DAF44903.1"/>
    <property type="molecule type" value="Genomic_DNA"/>
</dbReference>
<protein>
    <submittedName>
        <fullName evidence="1">HBS1 N-terminus</fullName>
    </submittedName>
</protein>